<reference evidence="2" key="1">
    <citation type="journal article" date="2014" name="Int. J. Syst. Evol. Microbiol.">
        <title>Complete genome sequence of Corynebacterium casei LMG S-19264T (=DSM 44701T), isolated from a smear-ripened cheese.</title>
        <authorList>
            <consortium name="US DOE Joint Genome Institute (JGI-PGF)"/>
            <person name="Walter F."/>
            <person name="Albersmeier A."/>
            <person name="Kalinowski J."/>
            <person name="Ruckert C."/>
        </authorList>
    </citation>
    <scope>NUCLEOTIDE SEQUENCE</scope>
    <source>
        <strain evidence="2">KCTC 12870</strain>
    </source>
</reference>
<name>A0A8J3DGP9_9BACT</name>
<protein>
    <submittedName>
        <fullName evidence="2">Uncharacterized protein</fullName>
    </submittedName>
</protein>
<sequence>MSDKFVKNILDVPGVEGVCVFDREGQIVENELPSFFIDELFEDLARRVISLYETVDENYIPCDDYLLKYSERWIFLRRGNGVYFLIFANSEVNRISLKMVTNMAIKNVKSASKTLPTSAARITPAVPAPTRTPTLPPATPTQAAPTPASEPKEEEVATDARKRVARPRPSRSYRGSSY</sequence>
<feature type="compositionally biased region" description="Basic and acidic residues" evidence="1">
    <location>
        <begin position="150"/>
        <end position="162"/>
    </location>
</feature>
<reference evidence="2" key="2">
    <citation type="submission" date="2020-09" db="EMBL/GenBank/DDBJ databases">
        <authorList>
            <person name="Sun Q."/>
            <person name="Kim S."/>
        </authorList>
    </citation>
    <scope>NUCLEOTIDE SEQUENCE</scope>
    <source>
        <strain evidence="2">KCTC 12870</strain>
    </source>
</reference>
<dbReference type="RefSeq" id="WP_189513531.1">
    <property type="nucleotide sequence ID" value="NZ_BMXG01000007.1"/>
</dbReference>
<comment type="caution">
    <text evidence="2">The sequence shown here is derived from an EMBL/GenBank/DDBJ whole genome shotgun (WGS) entry which is preliminary data.</text>
</comment>
<dbReference type="Proteomes" id="UP000642829">
    <property type="component" value="Unassembled WGS sequence"/>
</dbReference>
<organism evidence="2 3">
    <name type="scientific">Cerasicoccus arenae</name>
    <dbReference type="NCBI Taxonomy" id="424488"/>
    <lineage>
        <taxon>Bacteria</taxon>
        <taxon>Pseudomonadati</taxon>
        <taxon>Verrucomicrobiota</taxon>
        <taxon>Opitutia</taxon>
        <taxon>Puniceicoccales</taxon>
        <taxon>Cerasicoccaceae</taxon>
        <taxon>Cerasicoccus</taxon>
    </lineage>
</organism>
<dbReference type="EMBL" id="BMXG01000007">
    <property type="protein sequence ID" value="GHB99641.1"/>
    <property type="molecule type" value="Genomic_DNA"/>
</dbReference>
<evidence type="ECO:0000313" key="2">
    <source>
        <dbReference type="EMBL" id="GHB99641.1"/>
    </source>
</evidence>
<accession>A0A8J3DGP9</accession>
<feature type="region of interest" description="Disordered" evidence="1">
    <location>
        <begin position="119"/>
        <end position="178"/>
    </location>
</feature>
<evidence type="ECO:0000313" key="3">
    <source>
        <dbReference type="Proteomes" id="UP000642829"/>
    </source>
</evidence>
<proteinExistence type="predicted"/>
<feature type="compositionally biased region" description="Low complexity" evidence="1">
    <location>
        <begin position="119"/>
        <end position="133"/>
    </location>
</feature>
<keyword evidence="3" id="KW-1185">Reference proteome</keyword>
<evidence type="ECO:0000256" key="1">
    <source>
        <dbReference type="SAM" id="MobiDB-lite"/>
    </source>
</evidence>
<gene>
    <name evidence="2" type="ORF">GCM10007047_14910</name>
</gene>
<dbReference type="AlphaFoldDB" id="A0A8J3DGP9"/>